<dbReference type="EMBL" id="CM011694">
    <property type="protein sequence ID" value="TMS04360.1"/>
    <property type="molecule type" value="Genomic_DNA"/>
</dbReference>
<gene>
    <name evidence="1" type="ORF">E3U43_009517</name>
</gene>
<evidence type="ECO:0000313" key="1">
    <source>
        <dbReference type="EMBL" id="TMS04360.1"/>
    </source>
</evidence>
<accession>A0ACD3QAZ0</accession>
<name>A0ACD3QAZ0_LARCR</name>
<dbReference type="Proteomes" id="UP000793456">
    <property type="component" value="Chromosome XXI"/>
</dbReference>
<sequence>MNAASISSNHGRRSKRISSLIGRKRLSVTFFSCQIQEPLGSQRGKNKLKTGSFKHKDAWMLCIYERGCLLTNTGC</sequence>
<organism evidence="1 2">
    <name type="scientific">Larimichthys crocea</name>
    <name type="common">Large yellow croaker</name>
    <name type="synonym">Pseudosciaena crocea</name>
    <dbReference type="NCBI Taxonomy" id="215358"/>
    <lineage>
        <taxon>Eukaryota</taxon>
        <taxon>Metazoa</taxon>
        <taxon>Chordata</taxon>
        <taxon>Craniata</taxon>
        <taxon>Vertebrata</taxon>
        <taxon>Euteleostomi</taxon>
        <taxon>Actinopterygii</taxon>
        <taxon>Neopterygii</taxon>
        <taxon>Teleostei</taxon>
        <taxon>Neoteleostei</taxon>
        <taxon>Acanthomorphata</taxon>
        <taxon>Eupercaria</taxon>
        <taxon>Sciaenidae</taxon>
        <taxon>Larimichthys</taxon>
    </lineage>
</organism>
<protein>
    <submittedName>
        <fullName evidence="1">Uncharacterized protein</fullName>
    </submittedName>
</protein>
<keyword evidence="2" id="KW-1185">Reference proteome</keyword>
<comment type="caution">
    <text evidence="1">The sequence shown here is derived from an EMBL/GenBank/DDBJ whole genome shotgun (WGS) entry which is preliminary data.</text>
</comment>
<proteinExistence type="predicted"/>
<evidence type="ECO:0000313" key="2">
    <source>
        <dbReference type="Proteomes" id="UP000793456"/>
    </source>
</evidence>
<reference evidence="1" key="1">
    <citation type="submission" date="2018-11" db="EMBL/GenBank/DDBJ databases">
        <title>The sequence and de novo assembly of Larimichthys crocea genome using PacBio and Hi-C technologies.</title>
        <authorList>
            <person name="Xu P."/>
            <person name="Chen B."/>
            <person name="Zhou Z."/>
            <person name="Ke Q."/>
            <person name="Wu Y."/>
            <person name="Bai H."/>
            <person name="Pu F."/>
        </authorList>
    </citation>
    <scope>NUCLEOTIDE SEQUENCE</scope>
    <source>
        <tissue evidence="1">Muscle</tissue>
    </source>
</reference>